<keyword evidence="3" id="KW-0378">Hydrolase</keyword>
<proteinExistence type="predicted"/>
<dbReference type="PANTHER" id="PTHR10188:SF43">
    <property type="entry name" value="ASPARAGINASE (EUROFUNG)"/>
    <property type="match status" value="1"/>
</dbReference>
<dbReference type="Proteomes" id="UP000324585">
    <property type="component" value="Unassembled WGS sequence"/>
</dbReference>
<dbReference type="GO" id="GO:0006508">
    <property type="term" value="P:proteolysis"/>
    <property type="evidence" value="ECO:0007669"/>
    <property type="project" value="UniProtKB-KW"/>
</dbReference>
<evidence type="ECO:0000256" key="8">
    <source>
        <dbReference type="PIRSR" id="PIRSR600246-3"/>
    </source>
</evidence>
<dbReference type="EMBL" id="VRMN01000018">
    <property type="protein sequence ID" value="KAA8490801.1"/>
    <property type="molecule type" value="Genomic_DNA"/>
</dbReference>
<dbReference type="InterPro" id="IPR033844">
    <property type="entry name" value="ASRGL1_meta"/>
</dbReference>
<dbReference type="InterPro" id="IPR000246">
    <property type="entry name" value="Peptidase_T2"/>
</dbReference>
<reference evidence="10" key="1">
    <citation type="journal article" date="2019" name="Nat. Commun.">
        <title>Expansion of phycobilisome linker gene families in mesophilic red algae.</title>
        <authorList>
            <person name="Lee J."/>
            <person name="Kim D."/>
            <person name="Bhattacharya D."/>
            <person name="Yoon H.S."/>
        </authorList>
    </citation>
    <scope>NUCLEOTIDE SEQUENCE [LARGE SCALE GENOMIC DNA]</scope>
    <source>
        <strain evidence="10">CCMP 1328</strain>
    </source>
</reference>
<name>A0A5J4YH73_PORPP</name>
<dbReference type="Gene3D" id="3.60.20.30">
    <property type="entry name" value="(Glycosyl)asparaginase"/>
    <property type="match status" value="1"/>
</dbReference>
<protein>
    <submittedName>
        <fullName evidence="9">Isoaspartyl peptidase/L-asparaginase</fullName>
    </submittedName>
</protein>
<dbReference type="SUPFAM" id="SSF56235">
    <property type="entry name" value="N-terminal nucleophile aminohydrolases (Ntn hydrolases)"/>
    <property type="match status" value="1"/>
</dbReference>
<evidence type="ECO:0000313" key="10">
    <source>
        <dbReference type="Proteomes" id="UP000324585"/>
    </source>
</evidence>
<accession>A0A5J4YH73</accession>
<dbReference type="InterPro" id="IPR029055">
    <property type="entry name" value="Ntn_hydrolases_N"/>
</dbReference>
<comment type="catalytic activity">
    <reaction evidence="5">
        <text>L-asparagine + H2O = L-aspartate + NH4(+)</text>
        <dbReference type="Rhea" id="RHEA:21016"/>
        <dbReference type="ChEBI" id="CHEBI:15377"/>
        <dbReference type="ChEBI" id="CHEBI:28938"/>
        <dbReference type="ChEBI" id="CHEBI:29991"/>
        <dbReference type="ChEBI" id="CHEBI:58048"/>
        <dbReference type="EC" id="3.5.1.1"/>
    </reaction>
</comment>
<dbReference type="GO" id="GO:0005737">
    <property type="term" value="C:cytoplasm"/>
    <property type="evidence" value="ECO:0007669"/>
    <property type="project" value="TreeGrafter"/>
</dbReference>
<feature type="binding site" evidence="7">
    <location>
        <begin position="220"/>
        <end position="223"/>
    </location>
    <ligand>
        <name>substrate</name>
    </ligand>
</feature>
<dbReference type="OMA" id="MGIIMVD"/>
<dbReference type="PANTHER" id="PTHR10188">
    <property type="entry name" value="L-ASPARAGINASE"/>
    <property type="match status" value="1"/>
</dbReference>
<dbReference type="GO" id="GO:0008798">
    <property type="term" value="F:beta-aspartyl-peptidase activity"/>
    <property type="evidence" value="ECO:0007669"/>
    <property type="project" value="UniProtKB-EC"/>
</dbReference>
<evidence type="ECO:0000256" key="5">
    <source>
        <dbReference type="ARBA" id="ARBA00049366"/>
    </source>
</evidence>
<feature type="active site" description="Nucleophile" evidence="6">
    <location>
        <position position="192"/>
    </location>
</feature>
<feature type="site" description="Cleavage; by autolysis" evidence="8">
    <location>
        <begin position="191"/>
        <end position="192"/>
    </location>
</feature>
<evidence type="ECO:0000313" key="9">
    <source>
        <dbReference type="EMBL" id="KAA8490801.1"/>
    </source>
</evidence>
<organism evidence="9 10">
    <name type="scientific">Porphyridium purpureum</name>
    <name type="common">Red alga</name>
    <name type="synonym">Porphyridium cruentum</name>
    <dbReference type="NCBI Taxonomy" id="35688"/>
    <lineage>
        <taxon>Eukaryota</taxon>
        <taxon>Rhodophyta</taxon>
        <taxon>Bangiophyceae</taxon>
        <taxon>Porphyridiales</taxon>
        <taxon>Porphyridiaceae</taxon>
        <taxon>Porphyridium</taxon>
    </lineage>
</organism>
<evidence type="ECO:0000256" key="1">
    <source>
        <dbReference type="ARBA" id="ARBA00000306"/>
    </source>
</evidence>
<comment type="catalytic activity">
    <reaction evidence="1">
        <text>Cleavage of a beta-linked Asp residue from the N-terminus of a polypeptide.</text>
        <dbReference type="EC" id="3.4.19.5"/>
    </reaction>
</comment>
<dbReference type="AlphaFoldDB" id="A0A5J4YH73"/>
<dbReference type="GO" id="GO:0004067">
    <property type="term" value="F:asparaginase activity"/>
    <property type="evidence" value="ECO:0007669"/>
    <property type="project" value="UniProtKB-EC"/>
</dbReference>
<keyword evidence="10" id="KW-1185">Reference proteome</keyword>
<evidence type="ECO:0000256" key="7">
    <source>
        <dbReference type="PIRSR" id="PIRSR600246-2"/>
    </source>
</evidence>
<evidence type="ECO:0000256" key="4">
    <source>
        <dbReference type="ARBA" id="ARBA00022813"/>
    </source>
</evidence>
<dbReference type="OrthoDB" id="2262349at2759"/>
<dbReference type="FunFam" id="3.60.20.30:FF:000001">
    <property type="entry name" value="Isoaspartyl peptidase/L-asparaginase"/>
    <property type="match status" value="1"/>
</dbReference>
<evidence type="ECO:0000256" key="3">
    <source>
        <dbReference type="ARBA" id="ARBA00022801"/>
    </source>
</evidence>
<evidence type="ECO:0000256" key="6">
    <source>
        <dbReference type="PIRSR" id="PIRSR600246-1"/>
    </source>
</evidence>
<keyword evidence="4" id="KW-0068">Autocatalytic cleavage</keyword>
<feature type="binding site" evidence="7">
    <location>
        <begin position="243"/>
        <end position="246"/>
    </location>
    <ligand>
        <name>substrate</name>
    </ligand>
</feature>
<gene>
    <name evidence="9" type="ORF">FVE85_1248</name>
</gene>
<dbReference type="GO" id="GO:0033345">
    <property type="term" value="P:L-asparagine catabolic process via L-aspartate"/>
    <property type="evidence" value="ECO:0007669"/>
    <property type="project" value="TreeGrafter"/>
</dbReference>
<dbReference type="CDD" id="cd04702">
    <property type="entry name" value="ASRGL1_like"/>
    <property type="match status" value="1"/>
</dbReference>
<comment type="caution">
    <text evidence="9">The sequence shown here is derived from an EMBL/GenBank/DDBJ whole genome shotgun (WGS) entry which is preliminary data.</text>
</comment>
<dbReference type="Pfam" id="PF01112">
    <property type="entry name" value="Asparaginase_2"/>
    <property type="match status" value="1"/>
</dbReference>
<sequence>MPTVVVHGGAWAIPDELDEDSLHGCVTAARVGLQTLLQRTEVTMHASSQATDSAALDAVQAAVEALETDPVFDAGVGSCMNELGQVEMDAAIMDGATLRAGGVAAVRNIEHPIALARDIMEHTSHCFLVGAGANRFADERGFPTLSDKQLASDESVREFEAFSSYGGVVSELFNRPAPEGHAPIQPVQGHDTVGAVAVDEHANVAAATSTGGITLKMAGRVGDSPIVGAGLYADNELGAASTTGHGESIMRVLLALDALRRGSRVALAHMDRRTGGAGGVISIDAQGRVALAHTTTKMAWACATTDAEVAAMFEKLPITEYAWQHDKSDSAGQLPAGCFVYGGLRLPITSETPLPLPPAPEQDGHPGRKPVHWCCSRLETS</sequence>
<keyword evidence="2" id="KW-0645">Protease</keyword>
<evidence type="ECO:0000256" key="2">
    <source>
        <dbReference type="ARBA" id="ARBA00022670"/>
    </source>
</evidence>